<protein>
    <submittedName>
        <fullName evidence="2">Uncharacterized protein</fullName>
    </submittedName>
</protein>
<accession>A6W9I7</accession>
<dbReference type="AlphaFoldDB" id="A6W9I7"/>
<dbReference type="STRING" id="266940.Krad_1990"/>
<reference evidence="3" key="1">
    <citation type="journal article" date="2008" name="PLoS ONE">
        <title>Survival in nuclear waste, extreme resistance, and potential applications gleaned from the genome sequence of Kineococcus radiotolerans SRS30216.</title>
        <authorList>
            <person name="Bagwell C.E."/>
            <person name="Bhat S."/>
            <person name="Hawkins G.M."/>
            <person name="Smith B.W."/>
            <person name="Biswas T."/>
            <person name="Hoover T.R."/>
            <person name="Saunders E."/>
            <person name="Han C.S."/>
            <person name="Tsodikov O.V."/>
            <person name="Shimkets L.J."/>
        </authorList>
    </citation>
    <scope>NUCLEOTIDE SEQUENCE [LARGE SCALE GENOMIC DNA]</scope>
    <source>
        <strain evidence="3">ATCC BAA-149 / DSM 14245 / SRS30216</strain>
    </source>
</reference>
<dbReference type="KEGG" id="kra:Krad_1990"/>
<dbReference type="EMBL" id="CP000750">
    <property type="protein sequence ID" value="ABS03476.1"/>
    <property type="molecule type" value="Genomic_DNA"/>
</dbReference>
<evidence type="ECO:0000256" key="1">
    <source>
        <dbReference type="SAM" id="MobiDB-lite"/>
    </source>
</evidence>
<evidence type="ECO:0000313" key="3">
    <source>
        <dbReference type="Proteomes" id="UP000001116"/>
    </source>
</evidence>
<organism evidence="2 3">
    <name type="scientific">Kineococcus radiotolerans (strain ATCC BAA-149 / DSM 14245 / SRS30216)</name>
    <dbReference type="NCBI Taxonomy" id="266940"/>
    <lineage>
        <taxon>Bacteria</taxon>
        <taxon>Bacillati</taxon>
        <taxon>Actinomycetota</taxon>
        <taxon>Actinomycetes</taxon>
        <taxon>Kineosporiales</taxon>
        <taxon>Kineosporiaceae</taxon>
        <taxon>Kineococcus</taxon>
    </lineage>
</organism>
<feature type="compositionally biased region" description="Low complexity" evidence="1">
    <location>
        <begin position="63"/>
        <end position="76"/>
    </location>
</feature>
<gene>
    <name evidence="2" type="ordered locus">Krad_1990</name>
</gene>
<feature type="region of interest" description="Disordered" evidence="1">
    <location>
        <begin position="62"/>
        <end position="110"/>
    </location>
</feature>
<dbReference type="Proteomes" id="UP000001116">
    <property type="component" value="Chromosome"/>
</dbReference>
<evidence type="ECO:0000313" key="2">
    <source>
        <dbReference type="EMBL" id="ABS03476.1"/>
    </source>
</evidence>
<name>A6W9I7_KINRD</name>
<keyword evidence="3" id="KW-1185">Reference proteome</keyword>
<dbReference type="HOGENOM" id="CLU_2167566_0_0_11"/>
<sequence>MHLGDHAETRVSLERTAHANWMSALRGVTVTSVHRAWKPLQGNVPEVGEPVLVGAARERFELRSPPTAAASSASPGRGDGPRTSSWVLRRPGNDRRPRRTRRGETQRKDT</sequence>
<proteinExistence type="predicted"/>